<reference evidence="2" key="1">
    <citation type="submission" date="2023-01" db="EMBL/GenBank/DDBJ databases">
        <title>Exophiala dermititidis isolated from Cystic Fibrosis Patient.</title>
        <authorList>
            <person name="Kurbessoian T."/>
            <person name="Crocker A."/>
            <person name="Murante D."/>
            <person name="Hogan D.A."/>
            <person name="Stajich J.E."/>
        </authorList>
    </citation>
    <scope>NUCLEOTIDE SEQUENCE</scope>
    <source>
        <strain evidence="2">Ex8</strain>
    </source>
</reference>
<evidence type="ECO:0000313" key="3">
    <source>
        <dbReference type="Proteomes" id="UP001161757"/>
    </source>
</evidence>
<dbReference type="Proteomes" id="UP001161757">
    <property type="component" value="Unassembled WGS sequence"/>
</dbReference>
<accession>A0AAN6F0E6</accession>
<proteinExistence type="predicted"/>
<evidence type="ECO:0000313" key="2">
    <source>
        <dbReference type="EMBL" id="KAJ8993280.1"/>
    </source>
</evidence>
<comment type="caution">
    <text evidence="2">The sequence shown here is derived from an EMBL/GenBank/DDBJ whole genome shotgun (WGS) entry which is preliminary data.</text>
</comment>
<feature type="region of interest" description="Disordered" evidence="1">
    <location>
        <begin position="1"/>
        <end position="22"/>
    </location>
</feature>
<organism evidence="2 3">
    <name type="scientific">Exophiala dermatitidis</name>
    <name type="common">Black yeast-like fungus</name>
    <name type="synonym">Wangiella dermatitidis</name>
    <dbReference type="NCBI Taxonomy" id="5970"/>
    <lineage>
        <taxon>Eukaryota</taxon>
        <taxon>Fungi</taxon>
        <taxon>Dikarya</taxon>
        <taxon>Ascomycota</taxon>
        <taxon>Pezizomycotina</taxon>
        <taxon>Eurotiomycetes</taxon>
        <taxon>Chaetothyriomycetidae</taxon>
        <taxon>Chaetothyriales</taxon>
        <taxon>Herpotrichiellaceae</taxon>
        <taxon>Exophiala</taxon>
    </lineage>
</organism>
<dbReference type="AlphaFoldDB" id="A0AAN6F0E6"/>
<protein>
    <submittedName>
        <fullName evidence="2">Uncharacterized protein</fullName>
    </submittedName>
</protein>
<sequence>MDPPEPASFPPSVGGRGEDGDWFNLSETELEVLLEDGIVQHYSSSASVPGKRLRKVSAALLGPPQSTTGSLSSSSSGSSTASARALEFSTSDALLHRSVSFDMPTTLVSTETLEWIGFTTATAAEICHRYQTRPDPRINPDSLMDYVEGHIVQLQLPAFRNMPPAQALERVGIQKSVQDALLDPDFTTLLYTRDLHYWLRDTLTTNYATLIRLQDRLKNHAVRSVAWKKQKRAAGLQQHQSQITACASSSTPGTHELVPEVTADSTLHLSPEDHNLPTNQVQLLLPSAQEPDPIIPPGYTALYKGKAACDMPDGPSWIQEDGTFAMAALWTLPGGDFNSDSVAHYWTPEKETAEQYRLWAARRSPYSETWLIRILVCDSFVHSLKKATLWYSPDWKQYVWHCKSHRRPPPKFDSGAAGVDVIQGHICTGNTAPINTIPEHARITEENVLQVPVGNKKKKKKQQKATQWAFVHWDAIKRLEKEIDAPGERRIHIDITASTKACHNWQQSL</sequence>
<dbReference type="EMBL" id="JAJGCB010000004">
    <property type="protein sequence ID" value="KAJ8993280.1"/>
    <property type="molecule type" value="Genomic_DNA"/>
</dbReference>
<name>A0AAN6F0E6_EXODE</name>
<evidence type="ECO:0000256" key="1">
    <source>
        <dbReference type="SAM" id="MobiDB-lite"/>
    </source>
</evidence>
<gene>
    <name evidence="2" type="ORF">HRR80_003305</name>
</gene>